<reference evidence="2 3" key="1">
    <citation type="journal article" date="2014" name="BMC Genomics">
        <title>Comparative genome sequencing reveals chemotype-specific gene clusters in the toxigenic black mold Stachybotrys.</title>
        <authorList>
            <person name="Semeiks J."/>
            <person name="Borek D."/>
            <person name="Otwinowski Z."/>
            <person name="Grishin N.V."/>
        </authorList>
    </citation>
    <scope>NUCLEOTIDE SEQUENCE [LARGE SCALE GENOMIC DNA]</scope>
    <source>
        <strain evidence="3">CBS 109288 / IBT 7711</strain>
    </source>
</reference>
<dbReference type="EMBL" id="KL648712">
    <property type="protein sequence ID" value="KEY65172.1"/>
    <property type="molecule type" value="Genomic_DNA"/>
</dbReference>
<keyword evidence="1" id="KW-0812">Transmembrane</keyword>
<protein>
    <submittedName>
        <fullName evidence="2">Uncharacterized protein</fullName>
    </submittedName>
</protein>
<evidence type="ECO:0000313" key="2">
    <source>
        <dbReference type="EMBL" id="KEY65172.1"/>
    </source>
</evidence>
<organism evidence="2 3">
    <name type="scientific">Stachybotrys chartarum (strain CBS 109288 / IBT 7711)</name>
    <name type="common">Toxic black mold</name>
    <name type="synonym">Stilbospora chartarum</name>
    <dbReference type="NCBI Taxonomy" id="1280523"/>
    <lineage>
        <taxon>Eukaryota</taxon>
        <taxon>Fungi</taxon>
        <taxon>Dikarya</taxon>
        <taxon>Ascomycota</taxon>
        <taxon>Pezizomycotina</taxon>
        <taxon>Sordariomycetes</taxon>
        <taxon>Hypocreomycetidae</taxon>
        <taxon>Hypocreales</taxon>
        <taxon>Stachybotryaceae</taxon>
        <taxon>Stachybotrys</taxon>
    </lineage>
</organism>
<keyword evidence="3" id="KW-1185">Reference proteome</keyword>
<dbReference type="Proteomes" id="UP000028045">
    <property type="component" value="Unassembled WGS sequence"/>
</dbReference>
<dbReference type="HOGENOM" id="CLU_1836452_0_0_1"/>
<feature type="transmembrane region" description="Helical" evidence="1">
    <location>
        <begin position="71"/>
        <end position="89"/>
    </location>
</feature>
<name>A0A084AIP3_STACB</name>
<evidence type="ECO:0000256" key="1">
    <source>
        <dbReference type="SAM" id="Phobius"/>
    </source>
</evidence>
<gene>
    <name evidence="2" type="ORF">S7711_11236</name>
</gene>
<keyword evidence="1" id="KW-0472">Membrane</keyword>
<proteinExistence type="predicted"/>
<sequence>MPSLAPASLTEALALVISTFDGGFSSDRHAVYRAAAAAPLLFLLLIIRGNSSSFSLAGWTVRSIAKTNSRSNVVLFSLRLLLLLLLLLLPQPFGLGPPWPLGVRGSTTGAAPFPDAEMDQLARLQSALFPTPSASMIPSGY</sequence>
<dbReference type="AlphaFoldDB" id="A0A084AIP3"/>
<evidence type="ECO:0000313" key="3">
    <source>
        <dbReference type="Proteomes" id="UP000028045"/>
    </source>
</evidence>
<keyword evidence="1" id="KW-1133">Transmembrane helix</keyword>
<accession>A0A084AIP3</accession>
<feature type="transmembrane region" description="Helical" evidence="1">
    <location>
        <begin position="30"/>
        <end position="50"/>
    </location>
</feature>